<dbReference type="RefSeq" id="WP_224002726.1">
    <property type="nucleotide sequence ID" value="NZ_CAJZAF010000013.1"/>
</dbReference>
<feature type="domain" description="Rhamnogalacturonase A/B/Epimerase-like pectate lyase" evidence="1">
    <location>
        <begin position="79"/>
        <end position="366"/>
    </location>
</feature>
<dbReference type="InterPro" id="IPR011050">
    <property type="entry name" value="Pectin_lyase_fold/virulence"/>
</dbReference>
<reference evidence="2 3" key="1">
    <citation type="submission" date="2021-08" db="EMBL/GenBank/DDBJ databases">
        <authorList>
            <person name="Peeters C."/>
        </authorList>
    </citation>
    <scope>NUCLEOTIDE SEQUENCE [LARGE SCALE GENOMIC DNA]</scope>
    <source>
        <strain evidence="2 3">LMG 23994</strain>
    </source>
</reference>
<dbReference type="SUPFAM" id="SSF51126">
    <property type="entry name" value="Pectin lyase-like"/>
    <property type="match status" value="2"/>
</dbReference>
<sequence length="531" mass="57438">MSTVTSKPFWRREPGYLLPASLLTLALLANAELCRAGSIAASKGKVPPPTNSAAMAASATADCPLLALELQRYPDATVRSALAYGLKGDGKTDEYDAFQRVASDISNRRFTKRMIIYFPAGTYYINRYVRESGAAANTNKHIKYANSANFSLIGCMGATISVKGDFQMTNDTTLGSRAWYSMTQQVNPFYLEASSHFRISGFEINGNVDKMTRQSPADGKGVAEPSSYGMLTFGARNYEISHMRIHHFSADGILVGASYTADDNGLFESVEAYNNARQGVSVIQATNLKFVNSIFRDTGITGGAYPSHSPRAGVDIEPNWTPAEGASVKTGNITFENCRFENNLGSQFVTGGNGATVENIRISNSKIIGRVGGFPYVVIMSVPGGIIENSYIDTATGGIYPFFNNEQGSIQSVNTVLRGNTIASAGVGLVAADLDARVVVENNTFVSNHDPKKKELYFPHITRGVVRFSGNQINYDVKNFGNNSVVGLIRAPEFINNTLTTNRNKGSYYVGVTDAAQRAKNRISDHIQIGP</sequence>
<dbReference type="EMBL" id="CAJZAF010000013">
    <property type="protein sequence ID" value="CAG9173805.1"/>
    <property type="molecule type" value="Genomic_DNA"/>
</dbReference>
<name>A0ABM8X1Q8_9BURK</name>
<dbReference type="Gene3D" id="2.160.20.10">
    <property type="entry name" value="Single-stranded right-handed beta-helix, Pectin lyase-like"/>
    <property type="match status" value="1"/>
</dbReference>
<dbReference type="SMART" id="SM00710">
    <property type="entry name" value="PbH1"/>
    <property type="match status" value="8"/>
</dbReference>
<protein>
    <recommendedName>
        <fullName evidence="1">Rhamnogalacturonase A/B/Epimerase-like pectate lyase domain-containing protein</fullName>
    </recommendedName>
</protein>
<dbReference type="InterPro" id="IPR012334">
    <property type="entry name" value="Pectin_lyas_fold"/>
</dbReference>
<dbReference type="Pfam" id="PF12708">
    <property type="entry name" value="Pect-lyase_RHGA_epim"/>
    <property type="match status" value="1"/>
</dbReference>
<evidence type="ECO:0000313" key="2">
    <source>
        <dbReference type="EMBL" id="CAG9173805.1"/>
    </source>
</evidence>
<keyword evidence="3" id="KW-1185">Reference proteome</keyword>
<accession>A0ABM8X1Q8</accession>
<proteinExistence type="predicted"/>
<dbReference type="Proteomes" id="UP000701702">
    <property type="component" value="Unassembled WGS sequence"/>
</dbReference>
<comment type="caution">
    <text evidence="2">The sequence shown here is derived from an EMBL/GenBank/DDBJ whole genome shotgun (WGS) entry which is preliminary data.</text>
</comment>
<gene>
    <name evidence="2" type="ORF">LMG23994_02714</name>
</gene>
<organism evidence="2 3">
    <name type="scientific">Cupriavidus pinatubonensis</name>
    <dbReference type="NCBI Taxonomy" id="248026"/>
    <lineage>
        <taxon>Bacteria</taxon>
        <taxon>Pseudomonadati</taxon>
        <taxon>Pseudomonadota</taxon>
        <taxon>Betaproteobacteria</taxon>
        <taxon>Burkholderiales</taxon>
        <taxon>Burkholderiaceae</taxon>
        <taxon>Cupriavidus</taxon>
    </lineage>
</organism>
<evidence type="ECO:0000313" key="3">
    <source>
        <dbReference type="Proteomes" id="UP000701702"/>
    </source>
</evidence>
<dbReference type="InterPro" id="IPR024535">
    <property type="entry name" value="RHGA/B-epi-like_pectate_lyase"/>
</dbReference>
<dbReference type="InterPro" id="IPR006626">
    <property type="entry name" value="PbH1"/>
</dbReference>
<evidence type="ECO:0000259" key="1">
    <source>
        <dbReference type="Pfam" id="PF12708"/>
    </source>
</evidence>